<dbReference type="RefSeq" id="WP_062215908.1">
    <property type="nucleotide sequence ID" value="NZ_CP012023.1"/>
</dbReference>
<keyword evidence="3" id="KW-0046">Antibiotic resistance</keyword>
<name>A0A0P0A9H6_9RHOB</name>
<keyword evidence="5" id="KW-1185">Reference proteome</keyword>
<dbReference type="GO" id="GO:0046677">
    <property type="term" value="P:response to antibiotic"/>
    <property type="evidence" value="ECO:0007669"/>
    <property type="project" value="UniProtKB-KW"/>
</dbReference>
<dbReference type="InterPro" id="IPR004360">
    <property type="entry name" value="Glyas_Fos-R_dOase_dom"/>
</dbReference>
<comment type="similarity">
    <text evidence="1">Belongs to the bleomycin resistance protein family.</text>
</comment>
<gene>
    <name evidence="4" type="ORF">IMCC12053_788</name>
</gene>
<protein>
    <recommendedName>
        <fullName evidence="2">Bleomycin resistance protein</fullName>
    </recommendedName>
</protein>
<evidence type="ECO:0000256" key="1">
    <source>
        <dbReference type="ARBA" id="ARBA00011051"/>
    </source>
</evidence>
<dbReference type="SUPFAM" id="SSF54593">
    <property type="entry name" value="Glyoxalase/Bleomycin resistance protein/Dihydroxybiphenyl dioxygenase"/>
    <property type="match status" value="1"/>
</dbReference>
<evidence type="ECO:0000256" key="3">
    <source>
        <dbReference type="ARBA" id="ARBA00023251"/>
    </source>
</evidence>
<dbReference type="InterPro" id="IPR000335">
    <property type="entry name" value="Bleomycin-R"/>
</dbReference>
<reference evidence="4 5" key="1">
    <citation type="submission" date="2015-05" db="EMBL/GenBank/DDBJ databases">
        <authorList>
            <person name="Wang D.B."/>
            <person name="Wang M."/>
        </authorList>
    </citation>
    <scope>NUCLEOTIDE SEQUENCE [LARGE SCALE GENOMIC DNA]</scope>
    <source>
        <strain evidence="4 5">IMCC 12053</strain>
    </source>
</reference>
<dbReference type="KEGG" id="cmar:IMCC12053_788"/>
<evidence type="ECO:0000313" key="4">
    <source>
        <dbReference type="EMBL" id="ALI54736.1"/>
    </source>
</evidence>
<evidence type="ECO:0000256" key="2">
    <source>
        <dbReference type="ARBA" id="ARBA00021572"/>
    </source>
</evidence>
<dbReference type="AlphaFoldDB" id="A0A0P0A9H6"/>
<dbReference type="Pfam" id="PF00903">
    <property type="entry name" value="Glyoxalase"/>
    <property type="match status" value="1"/>
</dbReference>
<dbReference type="EMBL" id="CP012023">
    <property type="protein sequence ID" value="ALI54736.1"/>
    <property type="molecule type" value="Genomic_DNA"/>
</dbReference>
<accession>A0A0P0A9H6</accession>
<dbReference type="STRING" id="1397108.IMCC12053_788"/>
<proteinExistence type="inferred from homology"/>
<dbReference type="InterPro" id="IPR029068">
    <property type="entry name" value="Glyas_Bleomycin-R_OHBP_Dase"/>
</dbReference>
<dbReference type="Proteomes" id="UP000064920">
    <property type="component" value="Chromosome"/>
</dbReference>
<dbReference type="Gene3D" id="3.10.180.10">
    <property type="entry name" value="2,3-Dihydroxybiphenyl 1,2-Dioxygenase, domain 1"/>
    <property type="match status" value="1"/>
</dbReference>
<sequence length="144" mass="15998">MTDGHPTLIPELAVTDWQISRAFYCDLIGFDVAYARPEDGFAMLSLGAARLMIDQIGIGRTFEDQHLPTSPPFGRGMNLQIEVCALQPILDRLASAQYPLTLQPEQAWYRKGDEALGQRQFVVADPDGYLLRLFEPLGSRAATT</sequence>
<dbReference type="CDD" id="cd08349">
    <property type="entry name" value="BLMA_like"/>
    <property type="match status" value="1"/>
</dbReference>
<dbReference type="OrthoDB" id="284897at2"/>
<evidence type="ECO:0000313" key="5">
    <source>
        <dbReference type="Proteomes" id="UP000064920"/>
    </source>
</evidence>
<organism evidence="4 5">
    <name type="scientific">Celeribacter marinus</name>
    <dbReference type="NCBI Taxonomy" id="1397108"/>
    <lineage>
        <taxon>Bacteria</taxon>
        <taxon>Pseudomonadati</taxon>
        <taxon>Pseudomonadota</taxon>
        <taxon>Alphaproteobacteria</taxon>
        <taxon>Rhodobacterales</taxon>
        <taxon>Roseobacteraceae</taxon>
        <taxon>Celeribacter</taxon>
    </lineage>
</organism>
<dbReference type="PATRIC" id="fig|1397108.4.peg.816"/>
<dbReference type="PROSITE" id="PS51819">
    <property type="entry name" value="VOC"/>
    <property type="match status" value="1"/>
</dbReference>
<dbReference type="InterPro" id="IPR037523">
    <property type="entry name" value="VOC_core"/>
</dbReference>